<dbReference type="EMBL" id="RSCD01000009">
    <property type="protein sequence ID" value="RSH90774.1"/>
    <property type="molecule type" value="Genomic_DNA"/>
</dbReference>
<feature type="compositionally biased region" description="Basic and acidic residues" evidence="2">
    <location>
        <begin position="378"/>
        <end position="387"/>
    </location>
</feature>
<gene>
    <name evidence="3" type="ORF">EHS25_009949</name>
</gene>
<protein>
    <submittedName>
        <fullName evidence="3">Uncharacterized protein</fullName>
    </submittedName>
</protein>
<feature type="region of interest" description="Disordered" evidence="2">
    <location>
        <begin position="66"/>
        <end position="142"/>
    </location>
</feature>
<dbReference type="Proteomes" id="UP000279259">
    <property type="component" value="Unassembled WGS sequence"/>
</dbReference>
<feature type="compositionally biased region" description="Low complexity" evidence="2">
    <location>
        <begin position="82"/>
        <end position="92"/>
    </location>
</feature>
<keyword evidence="4" id="KW-1185">Reference proteome</keyword>
<reference evidence="3 4" key="1">
    <citation type="submission" date="2018-11" db="EMBL/GenBank/DDBJ databases">
        <title>Genome sequence of Saitozyma podzolica DSM 27192.</title>
        <authorList>
            <person name="Aliyu H."/>
            <person name="Gorte O."/>
            <person name="Ochsenreither K."/>
        </authorList>
    </citation>
    <scope>NUCLEOTIDE SEQUENCE [LARGE SCALE GENOMIC DNA]</scope>
    <source>
        <strain evidence="3 4">DSM 27192</strain>
    </source>
</reference>
<dbReference type="AlphaFoldDB" id="A0A427YI61"/>
<dbReference type="PANTHER" id="PTHR15323">
    <property type="entry name" value="D123 PROTEIN"/>
    <property type="match status" value="1"/>
</dbReference>
<comment type="similarity">
    <text evidence="1">Belongs to the CDC123 family.</text>
</comment>
<feature type="compositionally biased region" description="Acidic residues" evidence="2">
    <location>
        <begin position="121"/>
        <end position="133"/>
    </location>
</feature>
<accession>A0A427YI61</accession>
<sequence length="444" mass="49399">MPVPIPPTQTVPLFPPLTKSVIDSARTSAWYDAFAGVTIPTTIVDLDDIGEKAAFLEWLNADSIFMPQGSEEPHRTTEPSRAPAHPAHPAAQAEEDNEPPFDLLGRPVFRRARSTSVSDESGSEDDSESESESSESGSEAPVYRLPRLNEGIRLAIKKYGGAVFPKLNWTSPKDAAFILPVTPRGPLYCTTPADVFLILKSSDFIGHALDPSRAYEGAEDLLAREAHAPERMKIELVLREHVDMNPAREVRCFVRDDVLLGISQRDLNFYDHLQPADTRREIVDRVRAFWEDEIRGKYQGGKDYIFDLYLTDWKLKPILIDFHPYRPSTDPLLFTYQDLQSLSEVARLPPPPSEPPTPSPTPTTTASVSASTAGATSGRERERDRPRLPVLRIIDSRAHPAANRAAPEYGGNMMPIEMVEMSQGRTVEGFRAAWADAIRQGMTE</sequence>
<feature type="compositionally biased region" description="Low complexity" evidence="2">
    <location>
        <begin position="362"/>
        <end position="377"/>
    </location>
</feature>
<evidence type="ECO:0000256" key="2">
    <source>
        <dbReference type="SAM" id="MobiDB-lite"/>
    </source>
</evidence>
<evidence type="ECO:0000256" key="1">
    <source>
        <dbReference type="ARBA" id="ARBA00011047"/>
    </source>
</evidence>
<evidence type="ECO:0000313" key="3">
    <source>
        <dbReference type="EMBL" id="RSH90774.1"/>
    </source>
</evidence>
<dbReference type="OrthoDB" id="360540at2759"/>
<name>A0A427YI61_9TREE</name>
<comment type="caution">
    <text evidence="3">The sequence shown here is derived from an EMBL/GenBank/DDBJ whole genome shotgun (WGS) entry which is preliminary data.</text>
</comment>
<proteinExistence type="inferred from homology"/>
<dbReference type="Pfam" id="PF07065">
    <property type="entry name" value="D123"/>
    <property type="match status" value="1"/>
</dbReference>
<feature type="region of interest" description="Disordered" evidence="2">
    <location>
        <begin position="345"/>
        <end position="388"/>
    </location>
</feature>
<organism evidence="3 4">
    <name type="scientific">Saitozyma podzolica</name>
    <dbReference type="NCBI Taxonomy" id="1890683"/>
    <lineage>
        <taxon>Eukaryota</taxon>
        <taxon>Fungi</taxon>
        <taxon>Dikarya</taxon>
        <taxon>Basidiomycota</taxon>
        <taxon>Agaricomycotina</taxon>
        <taxon>Tremellomycetes</taxon>
        <taxon>Tremellales</taxon>
        <taxon>Trimorphomycetaceae</taxon>
        <taxon>Saitozyma</taxon>
    </lineage>
</organism>
<dbReference type="GO" id="GO:0005737">
    <property type="term" value="C:cytoplasm"/>
    <property type="evidence" value="ECO:0007669"/>
    <property type="project" value="TreeGrafter"/>
</dbReference>
<feature type="compositionally biased region" description="Pro residues" evidence="2">
    <location>
        <begin position="348"/>
        <end position="361"/>
    </location>
</feature>
<dbReference type="InterPro" id="IPR009772">
    <property type="entry name" value="CDC123"/>
</dbReference>
<dbReference type="PANTHER" id="PTHR15323:SF6">
    <property type="entry name" value="CELL DIVISION CYCLE PROTEIN 123 HOMOLOG"/>
    <property type="match status" value="1"/>
</dbReference>
<dbReference type="STRING" id="1890683.A0A427YI61"/>
<evidence type="ECO:0000313" key="4">
    <source>
        <dbReference type="Proteomes" id="UP000279259"/>
    </source>
</evidence>